<dbReference type="EMBL" id="LAZR01007291">
    <property type="protein sequence ID" value="KKM86213.1"/>
    <property type="molecule type" value="Genomic_DNA"/>
</dbReference>
<reference evidence="1" key="1">
    <citation type="journal article" date="2015" name="Nature">
        <title>Complex archaea that bridge the gap between prokaryotes and eukaryotes.</title>
        <authorList>
            <person name="Spang A."/>
            <person name="Saw J.H."/>
            <person name="Jorgensen S.L."/>
            <person name="Zaremba-Niedzwiedzka K."/>
            <person name="Martijn J."/>
            <person name="Lind A.E."/>
            <person name="van Eijk R."/>
            <person name="Schleper C."/>
            <person name="Guy L."/>
            <person name="Ettema T.J."/>
        </authorList>
    </citation>
    <scope>NUCLEOTIDE SEQUENCE</scope>
</reference>
<comment type="caution">
    <text evidence="1">The sequence shown here is derived from an EMBL/GenBank/DDBJ whole genome shotgun (WGS) entry which is preliminary data.</text>
</comment>
<gene>
    <name evidence="1" type="ORF">LCGC14_1281300</name>
</gene>
<dbReference type="AlphaFoldDB" id="A0A0F9KWR6"/>
<organism evidence="1">
    <name type="scientific">marine sediment metagenome</name>
    <dbReference type="NCBI Taxonomy" id="412755"/>
    <lineage>
        <taxon>unclassified sequences</taxon>
        <taxon>metagenomes</taxon>
        <taxon>ecological metagenomes</taxon>
    </lineage>
</organism>
<accession>A0A0F9KWR6</accession>
<proteinExistence type="predicted"/>
<sequence length="54" mass="6408">MSMRWIEVYFCGGWMTAWVRGFNADGAVAQLADDAPFRLFRRWREIRHGSQKET</sequence>
<protein>
    <submittedName>
        <fullName evidence="1">Uncharacterized protein</fullName>
    </submittedName>
</protein>
<evidence type="ECO:0000313" key="1">
    <source>
        <dbReference type="EMBL" id="KKM86213.1"/>
    </source>
</evidence>
<name>A0A0F9KWR6_9ZZZZ</name>